<sequence>MAPYLTSHLEFVDSALTSATKAAPALVAPEPEHCPGPESNLAGQGDACAGCPNQAICASAPKGPDPTFVSSPSA</sequence>
<comment type="caution">
    <text evidence="1">The sequence shown here is derived from an EMBL/GenBank/DDBJ whole genome shotgun (WGS) entry which is preliminary data.</text>
</comment>
<accession>A0AAN6F4B4</accession>
<gene>
    <name evidence="1" type="primary">NBP35_3</name>
    <name evidence="1" type="ORF">LTR82_017636</name>
</gene>
<evidence type="ECO:0000313" key="2">
    <source>
        <dbReference type="Proteomes" id="UP001168146"/>
    </source>
</evidence>
<reference evidence="1" key="1">
    <citation type="submission" date="2021-12" db="EMBL/GenBank/DDBJ databases">
        <title>Black yeast isolated from Biological Soil Crust.</title>
        <authorList>
            <person name="Kurbessoian T."/>
        </authorList>
    </citation>
    <scope>NUCLEOTIDE SEQUENCE</scope>
    <source>
        <strain evidence="1">CCFEE 5208</strain>
    </source>
</reference>
<dbReference type="Proteomes" id="UP001168146">
    <property type="component" value="Unassembled WGS sequence"/>
</dbReference>
<protein>
    <submittedName>
        <fullName evidence="1">Cytosolic Fe-S cluster assembly factor nbp35</fullName>
    </submittedName>
</protein>
<dbReference type="AlphaFoldDB" id="A0AAN6F4B4"/>
<organism evidence="1 2">
    <name type="scientific">Friedmanniomyces endolithicus</name>
    <dbReference type="NCBI Taxonomy" id="329885"/>
    <lineage>
        <taxon>Eukaryota</taxon>
        <taxon>Fungi</taxon>
        <taxon>Dikarya</taxon>
        <taxon>Ascomycota</taxon>
        <taxon>Pezizomycotina</taxon>
        <taxon>Dothideomycetes</taxon>
        <taxon>Dothideomycetidae</taxon>
        <taxon>Mycosphaerellales</taxon>
        <taxon>Teratosphaeriaceae</taxon>
        <taxon>Friedmanniomyces</taxon>
    </lineage>
</organism>
<name>A0AAN6F4B4_9PEZI</name>
<dbReference type="EMBL" id="JASUXU010000156">
    <property type="protein sequence ID" value="KAK0303182.1"/>
    <property type="molecule type" value="Genomic_DNA"/>
</dbReference>
<evidence type="ECO:0000313" key="1">
    <source>
        <dbReference type="EMBL" id="KAK0303182.1"/>
    </source>
</evidence>
<proteinExistence type="predicted"/>